<evidence type="ECO:0000313" key="3">
    <source>
        <dbReference type="Proteomes" id="UP000593575"/>
    </source>
</evidence>
<protein>
    <recommendedName>
        <fullName evidence="1">RNase H type-1 domain-containing protein</fullName>
    </recommendedName>
</protein>
<evidence type="ECO:0000259" key="1">
    <source>
        <dbReference type="Pfam" id="PF13456"/>
    </source>
</evidence>
<dbReference type="InterPro" id="IPR052929">
    <property type="entry name" value="RNase_H-like_EbsB-rel"/>
</dbReference>
<sequence length="120" mass="13146">MVINRNVPSSFVAEAIACVQSLQWGLEVGFPDVVLEGDSLSVIQRIQSKCEDKSLIGAYIRDCRELGQGFNTCFFSHILRSANEVAHVLATKGLKSGEQSCIKDGIKECAREAVERDKGE</sequence>
<dbReference type="InterPro" id="IPR036397">
    <property type="entry name" value="RNaseH_sf"/>
</dbReference>
<gene>
    <name evidence="2" type="ORF">Goarm_003647</name>
</gene>
<dbReference type="PANTHER" id="PTHR47074">
    <property type="entry name" value="BNAC02G40300D PROTEIN"/>
    <property type="match status" value="1"/>
</dbReference>
<organism evidence="2 3">
    <name type="scientific">Gossypium armourianum</name>
    <dbReference type="NCBI Taxonomy" id="34283"/>
    <lineage>
        <taxon>Eukaryota</taxon>
        <taxon>Viridiplantae</taxon>
        <taxon>Streptophyta</taxon>
        <taxon>Embryophyta</taxon>
        <taxon>Tracheophyta</taxon>
        <taxon>Spermatophyta</taxon>
        <taxon>Magnoliopsida</taxon>
        <taxon>eudicotyledons</taxon>
        <taxon>Gunneridae</taxon>
        <taxon>Pentapetalae</taxon>
        <taxon>rosids</taxon>
        <taxon>malvids</taxon>
        <taxon>Malvales</taxon>
        <taxon>Malvaceae</taxon>
        <taxon>Malvoideae</taxon>
        <taxon>Gossypium</taxon>
    </lineage>
</organism>
<dbReference type="InterPro" id="IPR002156">
    <property type="entry name" value="RNaseH_domain"/>
</dbReference>
<dbReference type="InterPro" id="IPR044730">
    <property type="entry name" value="RNase_H-like_dom_plant"/>
</dbReference>
<comment type="caution">
    <text evidence="2">The sequence shown here is derived from an EMBL/GenBank/DDBJ whole genome shotgun (WGS) entry which is preliminary data.</text>
</comment>
<proteinExistence type="predicted"/>
<evidence type="ECO:0000313" key="2">
    <source>
        <dbReference type="EMBL" id="MBA0841137.1"/>
    </source>
</evidence>
<dbReference type="Proteomes" id="UP000593575">
    <property type="component" value="Unassembled WGS sequence"/>
</dbReference>
<dbReference type="SUPFAM" id="SSF53098">
    <property type="entry name" value="Ribonuclease H-like"/>
    <property type="match status" value="1"/>
</dbReference>
<dbReference type="GO" id="GO:0003676">
    <property type="term" value="F:nucleic acid binding"/>
    <property type="evidence" value="ECO:0007669"/>
    <property type="project" value="InterPro"/>
</dbReference>
<feature type="domain" description="RNase H type-1" evidence="1">
    <location>
        <begin position="8"/>
        <end position="92"/>
    </location>
</feature>
<name>A0A7J9K3U6_9ROSI</name>
<dbReference type="Pfam" id="PF13456">
    <property type="entry name" value="RVT_3"/>
    <property type="match status" value="1"/>
</dbReference>
<reference evidence="2 3" key="1">
    <citation type="journal article" date="2019" name="Genome Biol. Evol.">
        <title>Insights into the evolution of the New World diploid cottons (Gossypium, subgenus Houzingenia) based on genome sequencing.</title>
        <authorList>
            <person name="Grover C.E."/>
            <person name="Arick M.A. 2nd"/>
            <person name="Thrash A."/>
            <person name="Conover J.L."/>
            <person name="Sanders W.S."/>
            <person name="Peterson D.G."/>
            <person name="Frelichowski J.E."/>
            <person name="Scheffler J.A."/>
            <person name="Scheffler B.E."/>
            <person name="Wendel J.F."/>
        </authorList>
    </citation>
    <scope>NUCLEOTIDE SEQUENCE [LARGE SCALE GENOMIC DNA]</scope>
    <source>
        <strain evidence="2">6</strain>
        <tissue evidence="2">Leaf</tissue>
    </source>
</reference>
<accession>A0A7J9K3U6</accession>
<dbReference type="EMBL" id="JABFAE010000011">
    <property type="protein sequence ID" value="MBA0841137.1"/>
    <property type="molecule type" value="Genomic_DNA"/>
</dbReference>
<keyword evidence="3" id="KW-1185">Reference proteome</keyword>
<dbReference type="AlphaFoldDB" id="A0A7J9K3U6"/>
<dbReference type="GO" id="GO:0004523">
    <property type="term" value="F:RNA-DNA hybrid ribonuclease activity"/>
    <property type="evidence" value="ECO:0007669"/>
    <property type="project" value="InterPro"/>
</dbReference>
<dbReference type="PANTHER" id="PTHR47074:SF61">
    <property type="entry name" value="RNASE H TYPE-1 DOMAIN-CONTAINING PROTEIN"/>
    <property type="match status" value="1"/>
</dbReference>
<dbReference type="InterPro" id="IPR012337">
    <property type="entry name" value="RNaseH-like_sf"/>
</dbReference>
<dbReference type="CDD" id="cd06222">
    <property type="entry name" value="RNase_H_like"/>
    <property type="match status" value="1"/>
</dbReference>
<dbReference type="Gene3D" id="3.30.420.10">
    <property type="entry name" value="Ribonuclease H-like superfamily/Ribonuclease H"/>
    <property type="match status" value="1"/>
</dbReference>